<dbReference type="RefSeq" id="WP_176266888.1">
    <property type="nucleotide sequence ID" value="NZ_JABWGV010000002.1"/>
</dbReference>
<evidence type="ECO:0000313" key="4">
    <source>
        <dbReference type="EMBL" id="NVD44565.1"/>
    </source>
</evidence>
<organism evidence="4 5">
    <name type="scientific">Qipengyuania atrilutea</name>
    <dbReference type="NCBI Taxonomy" id="2744473"/>
    <lineage>
        <taxon>Bacteria</taxon>
        <taxon>Pseudomonadati</taxon>
        <taxon>Pseudomonadota</taxon>
        <taxon>Alphaproteobacteria</taxon>
        <taxon>Sphingomonadales</taxon>
        <taxon>Erythrobacteraceae</taxon>
        <taxon>Qipengyuania</taxon>
    </lineage>
</organism>
<keyword evidence="5" id="KW-1185">Reference proteome</keyword>
<evidence type="ECO:0000313" key="5">
    <source>
        <dbReference type="Proteomes" id="UP000561438"/>
    </source>
</evidence>
<dbReference type="SUPFAM" id="SSF52172">
    <property type="entry name" value="CheY-like"/>
    <property type="match status" value="1"/>
</dbReference>
<sequence length="119" mass="12802">MTEQLKILVVEDDYLVLLGTVSMLSSSGHTVLQATSGPEALGIMRETADIDVVLTDQKMPDMTGIELAELLHEQGSQVPVILVTGYSDIAEEEHPAIAACLVKPYSSKALNDVFARLFG</sequence>
<gene>
    <name evidence="4" type="ORF">HUV48_05975</name>
</gene>
<evidence type="ECO:0000256" key="1">
    <source>
        <dbReference type="ARBA" id="ARBA00022553"/>
    </source>
</evidence>
<reference evidence="4 5" key="1">
    <citation type="submission" date="2020-06" db="EMBL/GenBank/DDBJ databases">
        <title>Altererythrobacter sp. HHU K3-1.</title>
        <authorList>
            <person name="Zhang D."/>
            <person name="Xue H."/>
        </authorList>
    </citation>
    <scope>NUCLEOTIDE SEQUENCE [LARGE SCALE GENOMIC DNA]</scope>
    <source>
        <strain evidence="4 5">HHU K3-1</strain>
    </source>
</reference>
<keyword evidence="1 2" id="KW-0597">Phosphoprotein</keyword>
<dbReference type="EMBL" id="JABWGV010000002">
    <property type="protein sequence ID" value="NVD44565.1"/>
    <property type="molecule type" value="Genomic_DNA"/>
</dbReference>
<dbReference type="GO" id="GO:0000160">
    <property type="term" value="P:phosphorelay signal transduction system"/>
    <property type="evidence" value="ECO:0007669"/>
    <property type="project" value="InterPro"/>
</dbReference>
<protein>
    <submittedName>
        <fullName evidence="4">Response regulator</fullName>
    </submittedName>
</protein>
<dbReference type="InterPro" id="IPR050595">
    <property type="entry name" value="Bact_response_regulator"/>
</dbReference>
<dbReference type="InterPro" id="IPR001789">
    <property type="entry name" value="Sig_transdc_resp-reg_receiver"/>
</dbReference>
<evidence type="ECO:0000259" key="3">
    <source>
        <dbReference type="PROSITE" id="PS50110"/>
    </source>
</evidence>
<dbReference type="Proteomes" id="UP000561438">
    <property type="component" value="Unassembled WGS sequence"/>
</dbReference>
<dbReference type="AlphaFoldDB" id="A0A850H5Y9"/>
<proteinExistence type="predicted"/>
<feature type="modified residue" description="4-aspartylphosphate" evidence="2">
    <location>
        <position position="56"/>
    </location>
</feature>
<dbReference type="PANTHER" id="PTHR44591">
    <property type="entry name" value="STRESS RESPONSE REGULATOR PROTEIN 1"/>
    <property type="match status" value="1"/>
</dbReference>
<evidence type="ECO:0000256" key="2">
    <source>
        <dbReference type="PROSITE-ProRule" id="PRU00169"/>
    </source>
</evidence>
<dbReference type="PROSITE" id="PS50110">
    <property type="entry name" value="RESPONSE_REGULATORY"/>
    <property type="match status" value="1"/>
</dbReference>
<name>A0A850H5Y9_9SPHN</name>
<dbReference type="SMART" id="SM00448">
    <property type="entry name" value="REC"/>
    <property type="match status" value="1"/>
</dbReference>
<dbReference type="Gene3D" id="3.40.50.2300">
    <property type="match status" value="1"/>
</dbReference>
<dbReference type="InterPro" id="IPR011006">
    <property type="entry name" value="CheY-like_superfamily"/>
</dbReference>
<feature type="domain" description="Response regulatory" evidence="3">
    <location>
        <begin position="6"/>
        <end position="118"/>
    </location>
</feature>
<dbReference type="Pfam" id="PF00072">
    <property type="entry name" value="Response_reg"/>
    <property type="match status" value="1"/>
</dbReference>
<dbReference type="PANTHER" id="PTHR44591:SF3">
    <property type="entry name" value="RESPONSE REGULATORY DOMAIN-CONTAINING PROTEIN"/>
    <property type="match status" value="1"/>
</dbReference>
<accession>A0A850H5Y9</accession>
<comment type="caution">
    <text evidence="4">The sequence shown here is derived from an EMBL/GenBank/DDBJ whole genome shotgun (WGS) entry which is preliminary data.</text>
</comment>